<evidence type="ECO:0000313" key="8">
    <source>
        <dbReference type="EMBL" id="KAJ6716981.1"/>
    </source>
</evidence>
<feature type="compositionally biased region" description="Basic and acidic residues" evidence="6">
    <location>
        <begin position="337"/>
        <end position="346"/>
    </location>
</feature>
<dbReference type="Pfam" id="PF13513">
    <property type="entry name" value="HEAT_EZ"/>
    <property type="match status" value="1"/>
</dbReference>
<reference evidence="8" key="2">
    <citation type="journal article" date="2023" name="Int. J. Mol. Sci.">
        <title>De Novo Assembly and Annotation of 11 Diverse Shrub Willow (Salix) Genomes Reveals Novel Gene Organization in Sex-Linked Regions.</title>
        <authorList>
            <person name="Hyden B."/>
            <person name="Feng K."/>
            <person name="Yates T.B."/>
            <person name="Jawdy S."/>
            <person name="Cereghino C."/>
            <person name="Smart L.B."/>
            <person name="Muchero W."/>
        </authorList>
    </citation>
    <scope>NUCLEOTIDE SEQUENCE</scope>
    <source>
        <tissue evidence="8">Shoot tip</tissue>
    </source>
</reference>
<evidence type="ECO:0000256" key="3">
    <source>
        <dbReference type="ARBA" id="ARBA00022490"/>
    </source>
</evidence>
<protein>
    <submittedName>
        <fullName evidence="8">IMPORTIN BETA</fullName>
    </submittedName>
</protein>
<dbReference type="Proteomes" id="UP001151752">
    <property type="component" value="Chromosome 9"/>
</dbReference>
<organism evidence="8 9">
    <name type="scientific">Salix koriyanagi</name>
    <dbReference type="NCBI Taxonomy" id="2511006"/>
    <lineage>
        <taxon>Eukaryota</taxon>
        <taxon>Viridiplantae</taxon>
        <taxon>Streptophyta</taxon>
        <taxon>Embryophyta</taxon>
        <taxon>Tracheophyta</taxon>
        <taxon>Spermatophyta</taxon>
        <taxon>Magnoliopsida</taxon>
        <taxon>eudicotyledons</taxon>
        <taxon>Gunneridae</taxon>
        <taxon>Pentapetalae</taxon>
        <taxon>rosids</taxon>
        <taxon>fabids</taxon>
        <taxon>Malpighiales</taxon>
        <taxon>Salicaceae</taxon>
        <taxon>Saliceae</taxon>
        <taxon>Salix</taxon>
    </lineage>
</organism>
<accession>A0A9Q0Z0K7</accession>
<dbReference type="InterPro" id="IPR011989">
    <property type="entry name" value="ARM-like"/>
</dbReference>
<feature type="region of interest" description="Disordered" evidence="6">
    <location>
        <begin position="327"/>
        <end position="357"/>
    </location>
</feature>
<evidence type="ECO:0000259" key="7">
    <source>
        <dbReference type="PROSITE" id="PS50166"/>
    </source>
</evidence>
<dbReference type="InterPro" id="IPR001494">
    <property type="entry name" value="Importin-beta_N"/>
</dbReference>
<sequence length="482" mass="54576">MMFNMIQLRHRHRRRGSHRKKDFKEICGLLEHQISPTSTTDKFQIWQQLQHFSQFPDFNNYLAFILSRAEGKSVEIRQAAGLLLKNNLRNAYKTMMPAYQQYIKSELLPCLGAADRHIRSTVGTIISVVVQLGGILGWPELLQALITCLDSNDLNHMEGAMDALSKICEDIPQVLDSDVPGLPDRPIKIILPRLYQFFQSPHTSLKKLALGFCESIHHALYASMNQYLQGLFALANDQAAEVRKLVCSAFVQLIEVRPSFLEPHLRDVVEYILQVNKDGDDEVALEACEFWSAYCDAQLPPENLREFLPRLIPVLLSNMAYADDDESLAEAEEDESLPDRDQDLKPRFHTSRFHGSDSVEDDDDDIVNAWNLRKCSAAALDILSNVFGDEILPTLMPVVEAKLAASGDESWKDREAAVLALGAVAEGCIDGLYPHLSQMVEFLIPLLDDKFPLIRSISCWTVSRFSKYIVQESGHHKRLRTL</sequence>
<gene>
    <name evidence="8" type="ORF">OIU74_009492</name>
</gene>
<feature type="domain" description="Importin N-terminal" evidence="7">
    <location>
        <begin position="45"/>
        <end position="113"/>
    </location>
</feature>
<dbReference type="GO" id="GO:0031267">
    <property type="term" value="F:small GTPase binding"/>
    <property type="evidence" value="ECO:0007669"/>
    <property type="project" value="InterPro"/>
</dbReference>
<keyword evidence="3" id="KW-0963">Cytoplasm</keyword>
<dbReference type="SMART" id="SM00913">
    <property type="entry name" value="IBN_N"/>
    <property type="match status" value="1"/>
</dbReference>
<dbReference type="AlphaFoldDB" id="A0A9Q0Z0K7"/>
<evidence type="ECO:0000256" key="5">
    <source>
        <dbReference type="ARBA" id="ARBA00022927"/>
    </source>
</evidence>
<comment type="subcellular location">
    <subcellularLocation>
        <location evidence="1">Cytoplasm</location>
    </subcellularLocation>
</comment>
<evidence type="ECO:0000313" key="9">
    <source>
        <dbReference type="Proteomes" id="UP001151752"/>
    </source>
</evidence>
<dbReference type="InterPro" id="IPR040122">
    <property type="entry name" value="Importin_beta"/>
</dbReference>
<evidence type="ECO:0000256" key="6">
    <source>
        <dbReference type="SAM" id="MobiDB-lite"/>
    </source>
</evidence>
<dbReference type="Gene3D" id="1.25.10.10">
    <property type="entry name" value="Leucine-rich Repeat Variant"/>
    <property type="match status" value="1"/>
</dbReference>
<keyword evidence="9" id="KW-1185">Reference proteome</keyword>
<evidence type="ECO:0000256" key="4">
    <source>
        <dbReference type="ARBA" id="ARBA00022737"/>
    </source>
</evidence>
<proteinExistence type="predicted"/>
<dbReference type="PANTHER" id="PTHR10527">
    <property type="entry name" value="IMPORTIN BETA"/>
    <property type="match status" value="1"/>
</dbReference>
<dbReference type="InterPro" id="IPR016024">
    <property type="entry name" value="ARM-type_fold"/>
</dbReference>
<dbReference type="Pfam" id="PF03810">
    <property type="entry name" value="IBN_N"/>
    <property type="match status" value="1"/>
</dbReference>
<dbReference type="EMBL" id="JAPFFM010000014">
    <property type="protein sequence ID" value="KAJ6716981.1"/>
    <property type="molecule type" value="Genomic_DNA"/>
</dbReference>
<dbReference type="GO" id="GO:0005737">
    <property type="term" value="C:cytoplasm"/>
    <property type="evidence" value="ECO:0007669"/>
    <property type="project" value="UniProtKB-SubCell"/>
</dbReference>
<dbReference type="SUPFAM" id="SSF48371">
    <property type="entry name" value="ARM repeat"/>
    <property type="match status" value="1"/>
</dbReference>
<keyword evidence="2" id="KW-0813">Transport</keyword>
<keyword evidence="4" id="KW-0677">Repeat</keyword>
<keyword evidence="5" id="KW-0653">Protein transport</keyword>
<reference evidence="8" key="1">
    <citation type="submission" date="2022-11" db="EMBL/GenBank/DDBJ databases">
        <authorList>
            <person name="Hyden B.L."/>
            <person name="Feng K."/>
            <person name="Yates T."/>
            <person name="Jawdy S."/>
            <person name="Smart L.B."/>
            <person name="Muchero W."/>
        </authorList>
    </citation>
    <scope>NUCLEOTIDE SEQUENCE</scope>
    <source>
        <tissue evidence="8">Shoot tip</tissue>
    </source>
</reference>
<feature type="compositionally biased region" description="Acidic residues" evidence="6">
    <location>
        <begin position="327"/>
        <end position="336"/>
    </location>
</feature>
<evidence type="ECO:0000256" key="2">
    <source>
        <dbReference type="ARBA" id="ARBA00022448"/>
    </source>
</evidence>
<comment type="caution">
    <text evidence="8">The sequence shown here is derived from an EMBL/GenBank/DDBJ whole genome shotgun (WGS) entry which is preliminary data.</text>
</comment>
<evidence type="ECO:0000256" key="1">
    <source>
        <dbReference type="ARBA" id="ARBA00004496"/>
    </source>
</evidence>
<name>A0A9Q0Z0K7_9ROSI</name>
<dbReference type="GO" id="GO:0006606">
    <property type="term" value="P:protein import into nucleus"/>
    <property type="evidence" value="ECO:0007669"/>
    <property type="project" value="InterPro"/>
</dbReference>
<dbReference type="PROSITE" id="PS50166">
    <property type="entry name" value="IMPORTIN_B_NT"/>
    <property type="match status" value="1"/>
</dbReference>